<keyword evidence="9" id="KW-1185">Reference proteome</keyword>
<dbReference type="Pfam" id="PF00459">
    <property type="entry name" value="Inositol_P"/>
    <property type="match status" value="1"/>
</dbReference>
<accession>A0A564FXE5</accession>
<evidence type="ECO:0000313" key="9">
    <source>
        <dbReference type="Proteomes" id="UP001055303"/>
    </source>
</evidence>
<feature type="binding site" evidence="5">
    <location>
        <position position="107"/>
    </location>
    <ligand>
        <name>Mg(2+)</name>
        <dbReference type="ChEBI" id="CHEBI:18420"/>
        <label>1</label>
        <note>catalytic</note>
    </ligand>
</feature>
<dbReference type="InterPro" id="IPR020583">
    <property type="entry name" value="Inositol_monoP_metal-BS"/>
</dbReference>
<dbReference type="CDD" id="cd01638">
    <property type="entry name" value="CysQ"/>
    <property type="match status" value="1"/>
</dbReference>
<dbReference type="Gene3D" id="3.40.190.80">
    <property type="match status" value="1"/>
</dbReference>
<keyword evidence="3 7" id="KW-0378">Hydrolase</keyword>
<evidence type="ECO:0000256" key="4">
    <source>
        <dbReference type="ARBA" id="ARBA00022842"/>
    </source>
</evidence>
<protein>
    <submittedName>
        <fullName evidence="6">3'(2'),5'-bisphosphate nucleotidase CysQ</fullName>
    </submittedName>
    <submittedName>
        <fullName evidence="7">Fructose-1, 6-bisphosphatase/inositol-1-monophosphatase</fullName>
        <ecNumber evidence="7">3.1.3.11</ecNumber>
    </submittedName>
</protein>
<dbReference type="AlphaFoldDB" id="A0A564FXE5"/>
<dbReference type="PROSITE" id="PS00630">
    <property type="entry name" value="IMP_2"/>
    <property type="match status" value="1"/>
</dbReference>
<keyword evidence="2 5" id="KW-0479">Metal-binding</keyword>
<dbReference type="GO" id="GO:0006020">
    <property type="term" value="P:inositol metabolic process"/>
    <property type="evidence" value="ECO:0007669"/>
    <property type="project" value="TreeGrafter"/>
</dbReference>
<dbReference type="EMBL" id="BPQI01000099">
    <property type="protein sequence ID" value="GJD57372.1"/>
    <property type="molecule type" value="Genomic_DNA"/>
</dbReference>
<dbReference type="PANTHER" id="PTHR20854:SF4">
    <property type="entry name" value="INOSITOL-1-MONOPHOSPHATASE-RELATED"/>
    <property type="match status" value="1"/>
</dbReference>
<dbReference type="PANTHER" id="PTHR20854">
    <property type="entry name" value="INOSITOL MONOPHOSPHATASE"/>
    <property type="match status" value="1"/>
</dbReference>
<name>A0A564FXE5_9HYPH</name>
<dbReference type="PRINTS" id="PR00377">
    <property type="entry name" value="IMPHPHTASES"/>
</dbReference>
<comment type="similarity">
    <text evidence="1">Belongs to the inositol monophosphatase superfamily.</text>
</comment>
<evidence type="ECO:0000313" key="7">
    <source>
        <dbReference type="EMBL" id="VUF12672.1"/>
    </source>
</evidence>
<feature type="binding site" evidence="5">
    <location>
        <position position="105"/>
    </location>
    <ligand>
        <name>Mg(2+)</name>
        <dbReference type="ChEBI" id="CHEBI:18420"/>
        <label>1</label>
        <note>catalytic</note>
    </ligand>
</feature>
<feature type="binding site" evidence="5">
    <location>
        <position position="231"/>
    </location>
    <ligand>
        <name>Mg(2+)</name>
        <dbReference type="ChEBI" id="CHEBI:18420"/>
        <label>1</label>
        <note>catalytic</note>
    </ligand>
</feature>
<dbReference type="EMBL" id="CABFVH010000012">
    <property type="protein sequence ID" value="VUF12672.1"/>
    <property type="molecule type" value="Genomic_DNA"/>
</dbReference>
<keyword evidence="4 5" id="KW-0460">Magnesium</keyword>
<dbReference type="GO" id="GO:0046854">
    <property type="term" value="P:phosphatidylinositol phosphate biosynthetic process"/>
    <property type="evidence" value="ECO:0007669"/>
    <property type="project" value="InterPro"/>
</dbReference>
<dbReference type="PROSITE" id="PS00629">
    <property type="entry name" value="IMP_1"/>
    <property type="match status" value="1"/>
</dbReference>
<reference evidence="6" key="3">
    <citation type="submission" date="2021-08" db="EMBL/GenBank/DDBJ databases">
        <authorList>
            <person name="Tani A."/>
            <person name="Ola A."/>
            <person name="Ogura Y."/>
            <person name="Katsura K."/>
            <person name="Hayashi T."/>
        </authorList>
    </citation>
    <scope>NUCLEOTIDE SEQUENCE</scope>
    <source>
        <strain evidence="6">DSM 22415</strain>
    </source>
</reference>
<evidence type="ECO:0000256" key="1">
    <source>
        <dbReference type="ARBA" id="ARBA00009759"/>
    </source>
</evidence>
<feature type="binding site" evidence="5">
    <location>
        <position position="87"/>
    </location>
    <ligand>
        <name>Mg(2+)</name>
        <dbReference type="ChEBI" id="CHEBI:18420"/>
        <label>1</label>
        <note>catalytic</note>
    </ligand>
</feature>
<evidence type="ECO:0000313" key="8">
    <source>
        <dbReference type="Proteomes" id="UP000401717"/>
    </source>
</evidence>
<gene>
    <name evidence="7" type="primary">suhB_2</name>
    <name evidence="6" type="synonym">cysQ_2</name>
    <name evidence="6" type="ORF">IFDJLNFL_3273</name>
    <name evidence="7" type="ORF">MTDSW087_02365</name>
</gene>
<evidence type="ECO:0000256" key="3">
    <source>
        <dbReference type="ARBA" id="ARBA00022801"/>
    </source>
</evidence>
<proteinExistence type="inferred from homology"/>
<dbReference type="GO" id="GO:0046872">
    <property type="term" value="F:metal ion binding"/>
    <property type="evidence" value="ECO:0007669"/>
    <property type="project" value="UniProtKB-KW"/>
</dbReference>
<dbReference type="Gene3D" id="3.30.540.10">
    <property type="entry name" value="Fructose-1,6-Bisphosphatase, subunit A, domain 1"/>
    <property type="match status" value="1"/>
</dbReference>
<dbReference type="InterPro" id="IPR020550">
    <property type="entry name" value="Inositol_monophosphatase_CS"/>
</dbReference>
<dbReference type="EC" id="3.1.3.11" evidence="7"/>
<sequence>MPSNTIRTAMTEPLPADAVSDLMPALRDVIREAADLALPYFREGGHTTARVWSKAGGSPVTEADVTVDTFLKIRLSELVPQAAWLSEETQDDPARIGQDLVWIVDPIDGTRAFLSGHPDWSIAVALLSRGEPLLGVVNAPALQVSYEAVRGQGATRNGAAIAVSAREGLNGARVTGPKPMFDRLQRGVDRGGAPADFHLIERIPSLALRLVRVAEGAIDVGLVTANARDWDLAGADLILREAGGFVCDLAGRMPAYNQPDPVHGELVAVTGPLRDPALAAWAGGA</sequence>
<dbReference type="Proteomes" id="UP000401717">
    <property type="component" value="Unassembled WGS sequence"/>
</dbReference>
<dbReference type="GO" id="GO:0007165">
    <property type="term" value="P:signal transduction"/>
    <property type="evidence" value="ECO:0007669"/>
    <property type="project" value="TreeGrafter"/>
</dbReference>
<reference evidence="6" key="2">
    <citation type="journal article" date="2021" name="Front. Microbiol.">
        <title>Comprehensive Comparative Genomics and Phenotyping of Methylobacterium Species.</title>
        <authorList>
            <person name="Alessa O."/>
            <person name="Ogura Y."/>
            <person name="Fujitani Y."/>
            <person name="Takami H."/>
            <person name="Hayashi T."/>
            <person name="Sahin N."/>
            <person name="Tani A."/>
        </authorList>
    </citation>
    <scope>NUCLEOTIDE SEQUENCE</scope>
    <source>
        <strain evidence="6">DSM 22415</strain>
    </source>
</reference>
<dbReference type="GO" id="GO:0042132">
    <property type="term" value="F:fructose 1,6-bisphosphate 1-phosphatase activity"/>
    <property type="evidence" value="ECO:0007669"/>
    <property type="project" value="UniProtKB-EC"/>
</dbReference>
<evidence type="ECO:0000256" key="2">
    <source>
        <dbReference type="ARBA" id="ARBA00022723"/>
    </source>
</evidence>
<dbReference type="InterPro" id="IPR000760">
    <property type="entry name" value="Inositol_monophosphatase-like"/>
</dbReference>
<organism evidence="7 8">
    <name type="scientific">Methylobacterium dankookense</name>
    <dbReference type="NCBI Taxonomy" id="560405"/>
    <lineage>
        <taxon>Bacteria</taxon>
        <taxon>Pseudomonadati</taxon>
        <taxon>Pseudomonadota</taxon>
        <taxon>Alphaproteobacteria</taxon>
        <taxon>Hyphomicrobiales</taxon>
        <taxon>Methylobacteriaceae</taxon>
        <taxon>Methylobacterium</taxon>
    </lineage>
</organism>
<reference evidence="7 8" key="1">
    <citation type="submission" date="2019-06" db="EMBL/GenBank/DDBJ databases">
        <authorList>
            <person name="Rodrigo-Torres L."/>
            <person name="Arahal R. D."/>
            <person name="Lucena T."/>
        </authorList>
    </citation>
    <scope>NUCLEOTIDE SEQUENCE [LARGE SCALE GENOMIC DNA]</scope>
    <source>
        <strain evidence="7 8">SW08-7</strain>
    </source>
</reference>
<feature type="binding site" evidence="5">
    <location>
        <position position="108"/>
    </location>
    <ligand>
        <name>Mg(2+)</name>
        <dbReference type="ChEBI" id="CHEBI:18420"/>
        <label>1</label>
        <note>catalytic</note>
    </ligand>
</feature>
<comment type="cofactor">
    <cofactor evidence="5">
        <name>Mg(2+)</name>
        <dbReference type="ChEBI" id="CHEBI:18420"/>
    </cofactor>
</comment>
<dbReference type="GO" id="GO:0008934">
    <property type="term" value="F:inositol monophosphate 1-phosphatase activity"/>
    <property type="evidence" value="ECO:0007669"/>
    <property type="project" value="TreeGrafter"/>
</dbReference>
<dbReference type="SUPFAM" id="SSF56655">
    <property type="entry name" value="Carbohydrate phosphatase"/>
    <property type="match status" value="1"/>
</dbReference>
<evidence type="ECO:0000313" key="6">
    <source>
        <dbReference type="EMBL" id="GJD57372.1"/>
    </source>
</evidence>
<evidence type="ECO:0000256" key="5">
    <source>
        <dbReference type="PIRSR" id="PIRSR600760-2"/>
    </source>
</evidence>
<dbReference type="Proteomes" id="UP001055303">
    <property type="component" value="Unassembled WGS sequence"/>
</dbReference>